<proteinExistence type="inferred from homology"/>
<comment type="subcellular location">
    <subcellularLocation>
        <location evidence="1">Membrane</location>
        <topology evidence="1">Multi-pass membrane protein</topology>
    </subcellularLocation>
</comment>
<keyword evidence="3 9" id="KW-0808">Transferase</keyword>
<comment type="similarity">
    <text evidence="2">Belongs to the bacterial sugar transferase family.</text>
</comment>
<dbReference type="PANTHER" id="PTHR30576:SF10">
    <property type="entry name" value="SLL5057 PROTEIN"/>
    <property type="match status" value="1"/>
</dbReference>
<reference evidence="9 10" key="1">
    <citation type="submission" date="2020-08" db="EMBL/GenBank/DDBJ databases">
        <title>Genome public.</title>
        <authorList>
            <person name="Liu C."/>
            <person name="Sun Q."/>
        </authorList>
    </citation>
    <scope>NUCLEOTIDE SEQUENCE [LARGE SCALE GENOMIC DNA]</scope>
    <source>
        <strain evidence="9 10">NSJ-36</strain>
    </source>
</reference>
<evidence type="ECO:0000256" key="4">
    <source>
        <dbReference type="ARBA" id="ARBA00022692"/>
    </source>
</evidence>
<dbReference type="Pfam" id="PF13727">
    <property type="entry name" value="CoA_binding_3"/>
    <property type="match status" value="1"/>
</dbReference>
<accession>A0ABR7EWI9</accession>
<dbReference type="Pfam" id="PF02397">
    <property type="entry name" value="Bac_transf"/>
    <property type="match status" value="1"/>
</dbReference>
<evidence type="ECO:0000256" key="1">
    <source>
        <dbReference type="ARBA" id="ARBA00004141"/>
    </source>
</evidence>
<feature type="transmembrane region" description="Helical" evidence="7">
    <location>
        <begin position="45"/>
        <end position="67"/>
    </location>
</feature>
<dbReference type="EMBL" id="JACOOY010000014">
    <property type="protein sequence ID" value="MBC5665718.1"/>
    <property type="molecule type" value="Genomic_DNA"/>
</dbReference>
<feature type="transmembrane region" description="Helical" evidence="7">
    <location>
        <begin position="106"/>
        <end position="125"/>
    </location>
</feature>
<keyword evidence="4 7" id="KW-0812">Transmembrane</keyword>
<keyword evidence="5 7" id="KW-1133">Transmembrane helix</keyword>
<evidence type="ECO:0000256" key="2">
    <source>
        <dbReference type="ARBA" id="ARBA00006464"/>
    </source>
</evidence>
<evidence type="ECO:0000256" key="5">
    <source>
        <dbReference type="ARBA" id="ARBA00022989"/>
    </source>
</evidence>
<evidence type="ECO:0000256" key="6">
    <source>
        <dbReference type="ARBA" id="ARBA00023136"/>
    </source>
</evidence>
<evidence type="ECO:0000256" key="7">
    <source>
        <dbReference type="SAM" id="Phobius"/>
    </source>
</evidence>
<evidence type="ECO:0000256" key="3">
    <source>
        <dbReference type="ARBA" id="ARBA00022679"/>
    </source>
</evidence>
<feature type="domain" description="Bacterial sugar transferase" evidence="8">
    <location>
        <begin position="276"/>
        <end position="478"/>
    </location>
</feature>
<name>A0ABR7EWI9_9FIRM</name>
<dbReference type="RefSeq" id="WP_118519528.1">
    <property type="nucleotide sequence ID" value="NZ_JACOOY010000014.1"/>
</dbReference>
<organism evidence="9 10">
    <name type="scientific">Dorea hominis</name>
    <dbReference type="NCBI Taxonomy" id="2763040"/>
    <lineage>
        <taxon>Bacteria</taxon>
        <taxon>Bacillati</taxon>
        <taxon>Bacillota</taxon>
        <taxon>Clostridia</taxon>
        <taxon>Lachnospirales</taxon>
        <taxon>Lachnospiraceae</taxon>
        <taxon>Dorea</taxon>
    </lineage>
</organism>
<evidence type="ECO:0000259" key="8">
    <source>
        <dbReference type="Pfam" id="PF02397"/>
    </source>
</evidence>
<keyword evidence="6 7" id="KW-0472">Membrane</keyword>
<sequence>MYRKDSEGWLKHFDFLVLDMLCLQVAFVLAYGISGYGFFPYNLLIYRNMAIFIEFADIVVLFACGTLKSVLKRGHYREFLATFQNTIMLGAVAISYLFLLQQGQKYSRLALILNMILYFFLTYIVREIRKYALYKKMKDSDNRSLLIITTKEAAEKVVSNMEEHNYARFHIAGLAIIDENMVGNSFGGVTVVANRSTAPEYVCKEWIDEVFVVLSPNYGYPKELMEELGETGVTIHLNLAKITNEPGKRQFIEKIGDYTVLTTSLNYSSAKQLCAKRCMDIAGGLAGCILTGVIFLFVAPIIYMQSPGPIFFSQERVGKNGKKFKMYKFRSMYMDAEERKAELMKDNKLGDGKMFKLDFDPRVIGNKVLPDGSHKTGVGDFIRRTSLDEFPQFYNVLRGDMSIIGTRPPLISETNLYELHHRARLAIKPGITGMWQVSGRSDITDFEEVVRLDKEYITNWNIGLDIKILFKTILVVFKKDGSM</sequence>
<feature type="transmembrane region" description="Helical" evidence="7">
    <location>
        <begin position="79"/>
        <end position="100"/>
    </location>
</feature>
<dbReference type="InterPro" id="IPR017475">
    <property type="entry name" value="EPS_sugar_tfrase"/>
</dbReference>
<keyword evidence="10" id="KW-1185">Reference proteome</keyword>
<gene>
    <name evidence="9" type="ORF">H8S07_10645</name>
</gene>
<comment type="caution">
    <text evidence="9">The sequence shown here is derived from an EMBL/GenBank/DDBJ whole genome shotgun (WGS) entry which is preliminary data.</text>
</comment>
<feature type="transmembrane region" description="Helical" evidence="7">
    <location>
        <begin position="281"/>
        <end position="303"/>
    </location>
</feature>
<dbReference type="Proteomes" id="UP000647235">
    <property type="component" value="Unassembled WGS sequence"/>
</dbReference>
<dbReference type="GO" id="GO:0016740">
    <property type="term" value="F:transferase activity"/>
    <property type="evidence" value="ECO:0007669"/>
    <property type="project" value="UniProtKB-KW"/>
</dbReference>
<dbReference type="InterPro" id="IPR003362">
    <property type="entry name" value="Bact_transf"/>
</dbReference>
<dbReference type="NCBIfam" id="TIGR03025">
    <property type="entry name" value="EPS_sugtrans"/>
    <property type="match status" value="1"/>
</dbReference>
<dbReference type="Gene3D" id="3.40.50.720">
    <property type="entry name" value="NAD(P)-binding Rossmann-like Domain"/>
    <property type="match status" value="1"/>
</dbReference>
<feature type="transmembrane region" description="Helical" evidence="7">
    <location>
        <begin position="12"/>
        <end position="33"/>
    </location>
</feature>
<dbReference type="PANTHER" id="PTHR30576">
    <property type="entry name" value="COLANIC BIOSYNTHESIS UDP-GLUCOSE LIPID CARRIER TRANSFERASE"/>
    <property type="match status" value="1"/>
</dbReference>
<evidence type="ECO:0000313" key="10">
    <source>
        <dbReference type="Proteomes" id="UP000647235"/>
    </source>
</evidence>
<protein>
    <submittedName>
        <fullName evidence="9">Sugar transferase</fullName>
    </submittedName>
</protein>
<evidence type="ECO:0000313" key="9">
    <source>
        <dbReference type="EMBL" id="MBC5665718.1"/>
    </source>
</evidence>